<dbReference type="Pfam" id="PF23622">
    <property type="entry name" value="LRR_At1g61320_AtMIF1"/>
    <property type="match status" value="1"/>
</dbReference>
<dbReference type="Pfam" id="PF00646">
    <property type="entry name" value="F-box"/>
    <property type="match status" value="1"/>
</dbReference>
<dbReference type="SUPFAM" id="SSF81383">
    <property type="entry name" value="F-box domain"/>
    <property type="match status" value="1"/>
</dbReference>
<gene>
    <name evidence="2" type="ORF">CCACVL1_21467</name>
</gene>
<dbReference type="InterPro" id="IPR006566">
    <property type="entry name" value="FBD"/>
</dbReference>
<sequence>MGEIVETTSKRQRVCEEEEVDRISSLPDSILIHILSCLPTKDALRTVLVPRFRHLCNFLTTLAFNHSWYGTGEEGCKDFLDYVRLVLLDHQNGTIDKFALKMEVNFLYSKLVDNANDDDDDGGYIVDYADLYYAGLEKRVASEVDSWIHFAMRKNVKVLDLDFLVYGEPKPNASYRLPSVVFRGKYLTELKLGACEIKPVGKIQMNCLKRLFLKDVVLNDETINQILSGCFVLEELSLISCYGLSRLGFGNPSIKSLILNHARKGERVEISCPNIESLDIAGYMDLVDLVDVSSVVDSSISLGYFTGSLEEYKSLEALFKKPGCCKMFRLCNSCILVFSIWQLRNQTGLLFGWKCLEFVVELTKWHLPGISCLLRTSPYLETLAMYVYPEDDKTFKLDNCEWAKQYDFDGGNFWRLQEGTFHCLEKQLKTIKIYGYITEPYVIDTVEFLLKNATVLEKLEISTKKTLKHSHQANSSCQKVELSAEQRLEFSQKLSSLPRASPRAVIHIS</sequence>
<dbReference type="PANTHER" id="PTHR31900:SF34">
    <property type="entry name" value="EMB|CAB62440.1-RELATED"/>
    <property type="match status" value="1"/>
</dbReference>
<dbReference type="Gene3D" id="3.80.10.10">
    <property type="entry name" value="Ribonuclease Inhibitor"/>
    <property type="match status" value="1"/>
</dbReference>
<keyword evidence="3" id="KW-1185">Reference proteome</keyword>
<dbReference type="OrthoDB" id="1939276at2759"/>
<dbReference type="AlphaFoldDB" id="A0A1R3H5K0"/>
<name>A0A1R3H5K0_COCAP</name>
<accession>A0A1R3H5K0</accession>
<dbReference type="InterPro" id="IPR050232">
    <property type="entry name" value="FBL13/AtMIF1-like"/>
</dbReference>
<feature type="domain" description="FBD" evidence="1">
    <location>
        <begin position="422"/>
        <end position="509"/>
    </location>
</feature>
<dbReference type="EMBL" id="AWWV01012614">
    <property type="protein sequence ID" value="OMO65617.1"/>
    <property type="molecule type" value="Genomic_DNA"/>
</dbReference>
<dbReference type="Gene3D" id="1.20.1280.50">
    <property type="match status" value="1"/>
</dbReference>
<dbReference type="Proteomes" id="UP000188268">
    <property type="component" value="Unassembled WGS sequence"/>
</dbReference>
<dbReference type="PANTHER" id="PTHR31900">
    <property type="entry name" value="F-BOX/RNI SUPERFAMILY PROTEIN-RELATED"/>
    <property type="match status" value="1"/>
</dbReference>
<evidence type="ECO:0000313" key="3">
    <source>
        <dbReference type="Proteomes" id="UP000188268"/>
    </source>
</evidence>
<dbReference type="InterPro" id="IPR032675">
    <property type="entry name" value="LRR_dom_sf"/>
</dbReference>
<organism evidence="2 3">
    <name type="scientific">Corchorus capsularis</name>
    <name type="common">Jute</name>
    <dbReference type="NCBI Taxonomy" id="210143"/>
    <lineage>
        <taxon>Eukaryota</taxon>
        <taxon>Viridiplantae</taxon>
        <taxon>Streptophyta</taxon>
        <taxon>Embryophyta</taxon>
        <taxon>Tracheophyta</taxon>
        <taxon>Spermatophyta</taxon>
        <taxon>Magnoliopsida</taxon>
        <taxon>eudicotyledons</taxon>
        <taxon>Gunneridae</taxon>
        <taxon>Pentapetalae</taxon>
        <taxon>rosids</taxon>
        <taxon>malvids</taxon>
        <taxon>Malvales</taxon>
        <taxon>Malvaceae</taxon>
        <taxon>Grewioideae</taxon>
        <taxon>Apeibeae</taxon>
        <taxon>Corchorus</taxon>
    </lineage>
</organism>
<dbReference type="InterPro" id="IPR036047">
    <property type="entry name" value="F-box-like_dom_sf"/>
</dbReference>
<dbReference type="SUPFAM" id="SSF52047">
    <property type="entry name" value="RNI-like"/>
    <property type="match status" value="1"/>
</dbReference>
<dbReference type="STRING" id="210143.A0A1R3H5K0"/>
<protein>
    <recommendedName>
        <fullName evidence="1">FBD domain-containing protein</fullName>
    </recommendedName>
</protein>
<dbReference type="OMA" id="ESHINDW"/>
<evidence type="ECO:0000259" key="1">
    <source>
        <dbReference type="SMART" id="SM00579"/>
    </source>
</evidence>
<dbReference type="InterPro" id="IPR001810">
    <property type="entry name" value="F-box_dom"/>
</dbReference>
<evidence type="ECO:0000313" key="2">
    <source>
        <dbReference type="EMBL" id="OMO65617.1"/>
    </source>
</evidence>
<reference evidence="2 3" key="1">
    <citation type="submission" date="2013-09" db="EMBL/GenBank/DDBJ databases">
        <title>Corchorus capsularis genome sequencing.</title>
        <authorList>
            <person name="Alam M."/>
            <person name="Haque M.S."/>
            <person name="Islam M.S."/>
            <person name="Emdad E.M."/>
            <person name="Islam M.M."/>
            <person name="Ahmed B."/>
            <person name="Halim A."/>
            <person name="Hossen Q.M.M."/>
            <person name="Hossain M.Z."/>
            <person name="Ahmed R."/>
            <person name="Khan M.M."/>
            <person name="Islam R."/>
            <person name="Rashid M.M."/>
            <person name="Khan S.A."/>
            <person name="Rahman M.S."/>
            <person name="Alam M."/>
        </authorList>
    </citation>
    <scope>NUCLEOTIDE SEQUENCE [LARGE SCALE GENOMIC DNA]</scope>
    <source>
        <strain evidence="3">cv. CVL-1</strain>
        <tissue evidence="2">Whole seedling</tissue>
    </source>
</reference>
<dbReference type="SMART" id="SM00579">
    <property type="entry name" value="FBD"/>
    <property type="match status" value="1"/>
</dbReference>
<proteinExistence type="predicted"/>
<dbReference type="InterPro" id="IPR055357">
    <property type="entry name" value="LRR_At1g61320_AtMIF1"/>
</dbReference>
<comment type="caution">
    <text evidence="2">The sequence shown here is derived from an EMBL/GenBank/DDBJ whole genome shotgun (WGS) entry which is preliminary data.</text>
</comment>
<dbReference type="Gramene" id="OMO65617">
    <property type="protein sequence ID" value="OMO65617"/>
    <property type="gene ID" value="CCACVL1_21467"/>
</dbReference>